<evidence type="ECO:0000313" key="6">
    <source>
        <dbReference type="Proteomes" id="UP000650524"/>
    </source>
</evidence>
<dbReference type="GO" id="GO:0005524">
    <property type="term" value="F:ATP binding"/>
    <property type="evidence" value="ECO:0007669"/>
    <property type="project" value="UniProtKB-KW"/>
</dbReference>
<dbReference type="GO" id="GO:0015808">
    <property type="term" value="P:L-alanine transport"/>
    <property type="evidence" value="ECO:0007669"/>
    <property type="project" value="TreeGrafter"/>
</dbReference>
<dbReference type="GO" id="GO:0005886">
    <property type="term" value="C:plasma membrane"/>
    <property type="evidence" value="ECO:0007669"/>
    <property type="project" value="TreeGrafter"/>
</dbReference>
<dbReference type="Pfam" id="PF12399">
    <property type="entry name" value="BCA_ABC_TP_C"/>
    <property type="match status" value="1"/>
</dbReference>
<dbReference type="InterPro" id="IPR051120">
    <property type="entry name" value="ABC_AA/LPS_Transport"/>
</dbReference>
<dbReference type="SUPFAM" id="SSF52540">
    <property type="entry name" value="P-loop containing nucleoside triphosphate hydrolases"/>
    <property type="match status" value="1"/>
</dbReference>
<dbReference type="Pfam" id="PF00005">
    <property type="entry name" value="ABC_tran"/>
    <property type="match status" value="1"/>
</dbReference>
<dbReference type="GO" id="GO:0015188">
    <property type="term" value="F:L-isoleucine transmembrane transporter activity"/>
    <property type="evidence" value="ECO:0007669"/>
    <property type="project" value="TreeGrafter"/>
</dbReference>
<sequence length="255" mass="27874">MKILEVIGVTKRFGRVMALKDVSFTHFEGEILGVIGPSGAGKTTLVNLITGSLSYSNGDIRFGGGSIRDLKPHQIGQLGISRTFQVKPPLTKMSALENVMMGALFGRTERRRGGRAARRRAEEALDFLGLAGKKDIPIERLNGLERKRLEMAIAMAMNPKLLLLDEVMSGLNPTEIDVGVALIKEVRDTGVTILVIEHVMKAIAKVSDRVVVLHHGEKITEGPPEIVLNDRQVIDAYLGKRYKATAALSKTEKII</sequence>
<evidence type="ECO:0000259" key="4">
    <source>
        <dbReference type="PROSITE" id="PS50893"/>
    </source>
</evidence>
<dbReference type="EMBL" id="JACNJD010000271">
    <property type="protein sequence ID" value="MBC8178308.1"/>
    <property type="molecule type" value="Genomic_DNA"/>
</dbReference>
<dbReference type="CDD" id="cd03219">
    <property type="entry name" value="ABC_Mj1267_LivG_branched"/>
    <property type="match status" value="1"/>
</dbReference>
<evidence type="ECO:0000313" key="5">
    <source>
        <dbReference type="EMBL" id="MBC8178308.1"/>
    </source>
</evidence>
<dbReference type="SMART" id="SM00382">
    <property type="entry name" value="AAA"/>
    <property type="match status" value="1"/>
</dbReference>
<dbReference type="GO" id="GO:0005304">
    <property type="term" value="F:L-valine transmembrane transporter activity"/>
    <property type="evidence" value="ECO:0007669"/>
    <property type="project" value="TreeGrafter"/>
</dbReference>
<dbReference type="GO" id="GO:1903805">
    <property type="term" value="P:L-valine import across plasma membrane"/>
    <property type="evidence" value="ECO:0007669"/>
    <property type="project" value="TreeGrafter"/>
</dbReference>
<evidence type="ECO:0000256" key="2">
    <source>
        <dbReference type="ARBA" id="ARBA00022741"/>
    </source>
</evidence>
<dbReference type="GO" id="GO:0042941">
    <property type="term" value="P:D-alanine transmembrane transport"/>
    <property type="evidence" value="ECO:0007669"/>
    <property type="project" value="TreeGrafter"/>
</dbReference>
<keyword evidence="3 5" id="KW-0067">ATP-binding</keyword>
<dbReference type="AlphaFoldDB" id="A0A8J6N1V8"/>
<gene>
    <name evidence="5" type="ORF">H8E19_12960</name>
</gene>
<dbReference type="InterPro" id="IPR027417">
    <property type="entry name" value="P-loop_NTPase"/>
</dbReference>
<feature type="domain" description="ABC transporter" evidence="4">
    <location>
        <begin position="4"/>
        <end position="240"/>
    </location>
</feature>
<keyword evidence="1" id="KW-0813">Transport</keyword>
<dbReference type="Gene3D" id="3.40.50.300">
    <property type="entry name" value="P-loop containing nucleotide triphosphate hydrolases"/>
    <property type="match status" value="1"/>
</dbReference>
<comment type="caution">
    <text evidence="5">The sequence shown here is derived from an EMBL/GenBank/DDBJ whole genome shotgun (WGS) entry which is preliminary data.</text>
</comment>
<dbReference type="PANTHER" id="PTHR45772:SF7">
    <property type="entry name" value="AMINO ACID ABC TRANSPORTER ATP-BINDING PROTEIN"/>
    <property type="match status" value="1"/>
</dbReference>
<dbReference type="InterPro" id="IPR003593">
    <property type="entry name" value="AAA+_ATPase"/>
</dbReference>
<evidence type="ECO:0000256" key="3">
    <source>
        <dbReference type="ARBA" id="ARBA00022840"/>
    </source>
</evidence>
<keyword evidence="2" id="KW-0547">Nucleotide-binding</keyword>
<dbReference type="GO" id="GO:0016887">
    <property type="term" value="F:ATP hydrolysis activity"/>
    <property type="evidence" value="ECO:0007669"/>
    <property type="project" value="InterPro"/>
</dbReference>
<dbReference type="Proteomes" id="UP000650524">
    <property type="component" value="Unassembled WGS sequence"/>
</dbReference>
<accession>A0A8J6N1V8</accession>
<organism evidence="5 6">
    <name type="scientific">Candidatus Desulfacyla euxinica</name>
    <dbReference type="NCBI Taxonomy" id="2841693"/>
    <lineage>
        <taxon>Bacteria</taxon>
        <taxon>Deltaproteobacteria</taxon>
        <taxon>Candidatus Desulfacyla</taxon>
    </lineage>
</organism>
<dbReference type="GO" id="GO:1903806">
    <property type="term" value="P:L-isoleucine import across plasma membrane"/>
    <property type="evidence" value="ECO:0007669"/>
    <property type="project" value="TreeGrafter"/>
</dbReference>
<name>A0A8J6N1V8_9DELT</name>
<dbReference type="GO" id="GO:0015192">
    <property type="term" value="F:L-phenylalanine transmembrane transporter activity"/>
    <property type="evidence" value="ECO:0007669"/>
    <property type="project" value="TreeGrafter"/>
</dbReference>
<protein>
    <submittedName>
        <fullName evidence="5">ABC transporter ATP-binding protein</fullName>
    </submittedName>
</protein>
<reference evidence="5 6" key="1">
    <citation type="submission" date="2020-08" db="EMBL/GenBank/DDBJ databases">
        <title>Bridging the membrane lipid divide: bacteria of the FCB group superphylum have the potential to synthesize archaeal ether lipids.</title>
        <authorList>
            <person name="Villanueva L."/>
            <person name="Von Meijenfeldt F.A.B."/>
            <person name="Westbye A.B."/>
            <person name="Yadav S."/>
            <person name="Hopmans E.C."/>
            <person name="Dutilh B.E."/>
            <person name="Sinninghe Damste J.S."/>
        </authorList>
    </citation>
    <scope>NUCLEOTIDE SEQUENCE [LARGE SCALE GENOMIC DNA]</scope>
    <source>
        <strain evidence="5">NIOZ-UU27</strain>
    </source>
</reference>
<proteinExistence type="predicted"/>
<evidence type="ECO:0000256" key="1">
    <source>
        <dbReference type="ARBA" id="ARBA00022448"/>
    </source>
</evidence>
<dbReference type="PANTHER" id="PTHR45772">
    <property type="entry name" value="CONSERVED COMPONENT OF ABC TRANSPORTER FOR NATURAL AMINO ACIDS-RELATED"/>
    <property type="match status" value="1"/>
</dbReference>
<dbReference type="InterPro" id="IPR003439">
    <property type="entry name" value="ABC_transporter-like_ATP-bd"/>
</dbReference>
<dbReference type="PROSITE" id="PS50893">
    <property type="entry name" value="ABC_TRANSPORTER_2"/>
    <property type="match status" value="1"/>
</dbReference>
<dbReference type="InterPro" id="IPR032823">
    <property type="entry name" value="BCA_ABC_TP_C"/>
</dbReference>